<dbReference type="Proteomes" id="UP000006882">
    <property type="component" value="Chromosome G6"/>
</dbReference>
<dbReference type="EMBL" id="CM007656">
    <property type="protein sequence ID" value="ONI02130.1"/>
    <property type="molecule type" value="Genomic_DNA"/>
</dbReference>
<evidence type="ECO:0000313" key="2">
    <source>
        <dbReference type="EMBL" id="ONI02130.1"/>
    </source>
</evidence>
<reference evidence="2 3" key="1">
    <citation type="journal article" date="2013" name="Nat. Genet.">
        <title>The high-quality draft genome of peach (Prunus persica) identifies unique patterns of genetic diversity, domestication and genome evolution.</title>
        <authorList>
            <consortium name="International Peach Genome Initiative"/>
            <person name="Verde I."/>
            <person name="Abbott A.G."/>
            <person name="Scalabrin S."/>
            <person name="Jung S."/>
            <person name="Shu S."/>
            <person name="Marroni F."/>
            <person name="Zhebentyayeva T."/>
            <person name="Dettori M.T."/>
            <person name="Grimwood J."/>
            <person name="Cattonaro F."/>
            <person name="Zuccolo A."/>
            <person name="Rossini L."/>
            <person name="Jenkins J."/>
            <person name="Vendramin E."/>
            <person name="Meisel L.A."/>
            <person name="Decroocq V."/>
            <person name="Sosinski B."/>
            <person name="Prochnik S."/>
            <person name="Mitros T."/>
            <person name="Policriti A."/>
            <person name="Cipriani G."/>
            <person name="Dondini L."/>
            <person name="Ficklin S."/>
            <person name="Goodstein D.M."/>
            <person name="Xuan P."/>
            <person name="Del Fabbro C."/>
            <person name="Aramini V."/>
            <person name="Copetti D."/>
            <person name="Gonzalez S."/>
            <person name="Horner D.S."/>
            <person name="Falchi R."/>
            <person name="Lucas S."/>
            <person name="Mica E."/>
            <person name="Maldonado J."/>
            <person name="Lazzari B."/>
            <person name="Bielenberg D."/>
            <person name="Pirona R."/>
            <person name="Miculan M."/>
            <person name="Barakat A."/>
            <person name="Testolin R."/>
            <person name="Stella A."/>
            <person name="Tartarini S."/>
            <person name="Tonutti P."/>
            <person name="Arus P."/>
            <person name="Orellana A."/>
            <person name="Wells C."/>
            <person name="Main D."/>
            <person name="Vizzotto G."/>
            <person name="Silva H."/>
            <person name="Salamini F."/>
            <person name="Schmutz J."/>
            <person name="Morgante M."/>
            <person name="Rokhsar D.S."/>
        </authorList>
    </citation>
    <scope>NUCLEOTIDE SEQUENCE [LARGE SCALE GENOMIC DNA]</scope>
    <source>
        <strain evidence="3">cv. Nemared</strain>
    </source>
</reference>
<evidence type="ECO:0000256" key="1">
    <source>
        <dbReference type="SAM" id="SignalP"/>
    </source>
</evidence>
<gene>
    <name evidence="2" type="ORF">PRUPE_6G178700</name>
</gene>
<dbReference type="AlphaFoldDB" id="A0A251NTT8"/>
<feature type="chain" id="PRO_5013327081" evidence="1">
    <location>
        <begin position="16"/>
        <end position="72"/>
    </location>
</feature>
<evidence type="ECO:0000313" key="3">
    <source>
        <dbReference type="Proteomes" id="UP000006882"/>
    </source>
</evidence>
<name>A0A251NTT8_PRUPE</name>
<protein>
    <submittedName>
        <fullName evidence="2">Uncharacterized protein</fullName>
    </submittedName>
</protein>
<feature type="signal peptide" evidence="1">
    <location>
        <begin position="1"/>
        <end position="15"/>
    </location>
</feature>
<organism evidence="2 3">
    <name type="scientific">Prunus persica</name>
    <name type="common">Peach</name>
    <name type="synonym">Amygdalus persica</name>
    <dbReference type="NCBI Taxonomy" id="3760"/>
    <lineage>
        <taxon>Eukaryota</taxon>
        <taxon>Viridiplantae</taxon>
        <taxon>Streptophyta</taxon>
        <taxon>Embryophyta</taxon>
        <taxon>Tracheophyta</taxon>
        <taxon>Spermatophyta</taxon>
        <taxon>Magnoliopsida</taxon>
        <taxon>eudicotyledons</taxon>
        <taxon>Gunneridae</taxon>
        <taxon>Pentapetalae</taxon>
        <taxon>rosids</taxon>
        <taxon>fabids</taxon>
        <taxon>Rosales</taxon>
        <taxon>Rosaceae</taxon>
        <taxon>Amygdaloideae</taxon>
        <taxon>Amygdaleae</taxon>
        <taxon>Prunus</taxon>
    </lineage>
</organism>
<sequence>MCLPLPLSLKPLALALLDTSYSQLSLALKAHWSPKPLIWAGTSPICIICTSSLNRQVESFLQLLPHLANHPH</sequence>
<keyword evidence="3" id="KW-1185">Reference proteome</keyword>
<dbReference type="Gramene" id="ONI02130">
    <property type="protein sequence ID" value="ONI02130"/>
    <property type="gene ID" value="PRUPE_6G178700"/>
</dbReference>
<accession>A0A251NTT8</accession>
<proteinExistence type="predicted"/>
<keyword evidence="1" id="KW-0732">Signal</keyword>